<dbReference type="EMBL" id="GL377308">
    <property type="protein sequence ID" value="EFI95307.1"/>
    <property type="molecule type" value="Genomic_DNA"/>
</dbReference>
<name>D8Q9Y0_SCHCM</name>
<accession>D8Q9Y0</accession>
<dbReference type="AlphaFoldDB" id="D8Q9Y0"/>
<dbReference type="InParanoid" id="D8Q9Y0"/>
<protein>
    <submittedName>
        <fullName evidence="1">Expressed protein</fullName>
    </submittedName>
</protein>
<sequence length="65" mass="6777">MIPKSRGFVHLDNLSHLGAALRRARRIGKFPCTLYGKSGRPYASAAADTSTATTTSAAVPLATSS</sequence>
<evidence type="ECO:0000313" key="1">
    <source>
        <dbReference type="EMBL" id="EFI95307.1"/>
    </source>
</evidence>
<evidence type="ECO:0000313" key="2">
    <source>
        <dbReference type="Proteomes" id="UP000007431"/>
    </source>
</evidence>
<proteinExistence type="predicted"/>
<keyword evidence="2" id="KW-1185">Reference proteome</keyword>
<gene>
    <name evidence="1" type="ORF">SCHCODRAFT_11650</name>
</gene>
<reference evidence="1 2" key="1">
    <citation type="journal article" date="2010" name="Nat. Biotechnol.">
        <title>Genome sequence of the model mushroom Schizophyllum commune.</title>
        <authorList>
            <person name="Ohm R.A."/>
            <person name="de Jong J.F."/>
            <person name="Lugones L.G."/>
            <person name="Aerts A."/>
            <person name="Kothe E."/>
            <person name="Stajich J.E."/>
            <person name="de Vries R.P."/>
            <person name="Record E."/>
            <person name="Levasseur A."/>
            <person name="Baker S.E."/>
            <person name="Bartholomew K.A."/>
            <person name="Coutinho P.M."/>
            <person name="Erdmann S."/>
            <person name="Fowler T.J."/>
            <person name="Gathman A.C."/>
            <person name="Lombard V."/>
            <person name="Henrissat B."/>
            <person name="Knabe N."/>
            <person name="Kuees U."/>
            <person name="Lilly W.W."/>
            <person name="Lindquist E."/>
            <person name="Lucas S."/>
            <person name="Magnuson J.K."/>
            <person name="Piumi F."/>
            <person name="Raudaskoski M."/>
            <person name="Salamov A."/>
            <person name="Schmutz J."/>
            <person name="Schwarze F.W.M.R."/>
            <person name="vanKuyk P.A."/>
            <person name="Horton J.S."/>
            <person name="Grigoriev I.V."/>
            <person name="Woesten H.A.B."/>
        </authorList>
    </citation>
    <scope>NUCLEOTIDE SEQUENCE [LARGE SCALE GENOMIC DNA]</scope>
    <source>
        <strain evidence="2">H4-8 / FGSC 9210</strain>
    </source>
</reference>
<dbReference type="Proteomes" id="UP000007431">
    <property type="component" value="Unassembled WGS sequence"/>
</dbReference>
<organism evidence="2">
    <name type="scientific">Schizophyllum commune (strain H4-8 / FGSC 9210)</name>
    <name type="common">Split gill fungus</name>
    <dbReference type="NCBI Taxonomy" id="578458"/>
    <lineage>
        <taxon>Eukaryota</taxon>
        <taxon>Fungi</taxon>
        <taxon>Dikarya</taxon>
        <taxon>Basidiomycota</taxon>
        <taxon>Agaricomycotina</taxon>
        <taxon>Agaricomycetes</taxon>
        <taxon>Agaricomycetidae</taxon>
        <taxon>Agaricales</taxon>
        <taxon>Schizophyllaceae</taxon>
        <taxon>Schizophyllum</taxon>
    </lineage>
</organism>
<dbReference type="HOGENOM" id="CLU_2850991_0_0_1"/>